<sequence length="284" mass="30505">MDKKKIILLGVLGMVAVVGFLQLQKMTAPAPVPVANPNPQPAPEVISTVEYVDILVAAEDIPRGTRLNQESFRWEKWPAEALNDNLIDNQNHPTAMDEMAGAVAKTQIFEGEPIMDRKVVHPGDRSQMSAMLKPGMRAISVEINANSAAGGFILPGDRVDVVLTSQVRNQVQGGFNGAQNNFIANTIFENVNVLAVDQIYGQAPDGTANIIGATAVLELSPNDAEQIIEAQSRGEIALVLRGLENRAARFVPSAATTTRKKSSAVSSMTIYRNGQPQQVAIQGQ</sequence>
<evidence type="ECO:0000259" key="1">
    <source>
        <dbReference type="SMART" id="SM00858"/>
    </source>
</evidence>
<evidence type="ECO:0000313" key="2">
    <source>
        <dbReference type="EMBL" id="HHL43005.1"/>
    </source>
</evidence>
<organism evidence="2">
    <name type="scientific">Hellea balneolensis</name>
    <dbReference type="NCBI Taxonomy" id="287478"/>
    <lineage>
        <taxon>Bacteria</taxon>
        <taxon>Pseudomonadati</taxon>
        <taxon>Pseudomonadota</taxon>
        <taxon>Alphaproteobacteria</taxon>
        <taxon>Maricaulales</taxon>
        <taxon>Robiginitomaculaceae</taxon>
        <taxon>Hellea</taxon>
    </lineage>
</organism>
<feature type="domain" description="SAF" evidence="1">
    <location>
        <begin position="52"/>
        <end position="120"/>
    </location>
</feature>
<reference evidence="2" key="1">
    <citation type="journal article" date="2020" name="mSystems">
        <title>Genome- and Community-Level Interaction Insights into Carbon Utilization and Element Cycling Functions of Hydrothermarchaeota in Hydrothermal Sediment.</title>
        <authorList>
            <person name="Zhou Z."/>
            <person name="Liu Y."/>
            <person name="Xu W."/>
            <person name="Pan J."/>
            <person name="Luo Z.H."/>
            <person name="Li M."/>
        </authorList>
    </citation>
    <scope>NUCLEOTIDE SEQUENCE [LARGE SCALE GENOMIC DNA]</scope>
    <source>
        <strain evidence="2">HyVt-485</strain>
    </source>
</reference>
<dbReference type="Proteomes" id="UP000885830">
    <property type="component" value="Unassembled WGS sequence"/>
</dbReference>
<gene>
    <name evidence="2" type="primary">cpaB</name>
    <name evidence="2" type="ORF">ENJ42_05260</name>
</gene>
<dbReference type="InterPro" id="IPR013974">
    <property type="entry name" value="SAF"/>
</dbReference>
<dbReference type="NCBIfam" id="TIGR03177">
    <property type="entry name" value="pilus_cpaB"/>
    <property type="match status" value="1"/>
</dbReference>
<comment type="caution">
    <text evidence="2">The sequence shown here is derived from an EMBL/GenBank/DDBJ whole genome shotgun (WGS) entry which is preliminary data.</text>
</comment>
<name>A0A7C5R7Y8_9PROT</name>
<dbReference type="CDD" id="cd11614">
    <property type="entry name" value="SAF_CpaB_FlgA_like"/>
    <property type="match status" value="1"/>
</dbReference>
<protein>
    <submittedName>
        <fullName evidence="2">Flp pilus assembly protein CpaB</fullName>
    </submittedName>
</protein>
<dbReference type="Pfam" id="PF08666">
    <property type="entry name" value="SAF"/>
    <property type="match status" value="1"/>
</dbReference>
<proteinExistence type="predicted"/>
<dbReference type="InterPro" id="IPR017592">
    <property type="entry name" value="Pilus_assmbl_Flp-typ_CpaB"/>
</dbReference>
<dbReference type="SMART" id="SM00858">
    <property type="entry name" value="SAF"/>
    <property type="match status" value="1"/>
</dbReference>
<dbReference type="InterPro" id="IPR031571">
    <property type="entry name" value="RcpC_dom"/>
</dbReference>
<accession>A0A7C5R7Y8</accession>
<dbReference type="Pfam" id="PF16976">
    <property type="entry name" value="RcpC"/>
    <property type="match status" value="1"/>
</dbReference>
<dbReference type="AlphaFoldDB" id="A0A7C5R7Y8"/>
<dbReference type="EMBL" id="DRMJ01000266">
    <property type="protein sequence ID" value="HHL43005.1"/>
    <property type="molecule type" value="Genomic_DNA"/>
</dbReference>